<dbReference type="EMBL" id="QFOT01000166">
    <property type="protein sequence ID" value="PZP53750.1"/>
    <property type="molecule type" value="Genomic_DNA"/>
</dbReference>
<dbReference type="Proteomes" id="UP000249739">
    <property type="component" value="Unassembled WGS sequence"/>
</dbReference>
<comment type="caution">
    <text evidence="1">The sequence shown here is derived from an EMBL/GenBank/DDBJ whole genome shotgun (WGS) entry which is preliminary data.</text>
</comment>
<sequence length="245" mass="27140">MPLIPAAKFTFVQGFAVLDDSEYGTKARMAEKIIGKSLSEEFYFAATHFGDSPRAIGQVCKHYNKKAKIFYPQIHKEDYTPIMKQTESLGVQIEVIDSEDFADVIAATDTAAERDKNGERISFRGLSSIEVVAETVREAISASAMPEPDYFFSASSTGSMAKGLQLACPKADHHAVRVMNAENADFGKAHIHEASLEIIKFVNGLPPLNTSFEAAAWPVMLDWSRRNPHIPRESICFWFPAKSFG</sequence>
<reference evidence="1 2" key="1">
    <citation type="submission" date="2017-08" db="EMBL/GenBank/DDBJ databases">
        <title>Infants hospitalized years apart are colonized by the same room-sourced microbial strains.</title>
        <authorList>
            <person name="Brooks B."/>
            <person name="Olm M.R."/>
            <person name="Firek B.A."/>
            <person name="Baker R."/>
            <person name="Thomas B.C."/>
            <person name="Morowitz M.J."/>
            <person name="Banfield J.F."/>
        </authorList>
    </citation>
    <scope>NUCLEOTIDE SEQUENCE [LARGE SCALE GENOMIC DNA]</scope>
    <source>
        <strain evidence="1">S2_006_000_R2_64</strain>
    </source>
</reference>
<dbReference type="AlphaFoldDB" id="A0A2W5FJ64"/>
<gene>
    <name evidence="1" type="ORF">DI586_10665</name>
</gene>
<name>A0A2W5FJ64_9BACT</name>
<protein>
    <recommendedName>
        <fullName evidence="3">Tryptophan synthase beta chain-like PALP domain-containing protein</fullName>
    </recommendedName>
</protein>
<proteinExistence type="predicted"/>
<organism evidence="1 2">
    <name type="scientific">Micavibrio aeruginosavorus</name>
    <dbReference type="NCBI Taxonomy" id="349221"/>
    <lineage>
        <taxon>Bacteria</taxon>
        <taxon>Pseudomonadati</taxon>
        <taxon>Bdellovibrionota</taxon>
        <taxon>Bdellovibrionia</taxon>
        <taxon>Bdellovibrionales</taxon>
        <taxon>Pseudobdellovibrionaceae</taxon>
        <taxon>Micavibrio</taxon>
    </lineage>
</organism>
<evidence type="ECO:0000313" key="2">
    <source>
        <dbReference type="Proteomes" id="UP000249739"/>
    </source>
</evidence>
<evidence type="ECO:0008006" key="3">
    <source>
        <dbReference type="Google" id="ProtNLM"/>
    </source>
</evidence>
<evidence type="ECO:0000313" key="1">
    <source>
        <dbReference type="EMBL" id="PZP53750.1"/>
    </source>
</evidence>
<dbReference type="InterPro" id="IPR036052">
    <property type="entry name" value="TrpB-like_PALP_sf"/>
</dbReference>
<accession>A0A2W5FJ64</accession>
<dbReference type="SUPFAM" id="SSF53686">
    <property type="entry name" value="Tryptophan synthase beta subunit-like PLP-dependent enzymes"/>
    <property type="match status" value="1"/>
</dbReference>